<keyword evidence="16" id="KW-0175">Coiled coil</keyword>
<dbReference type="STRING" id="6832.A0A553PA85"/>
<keyword evidence="11 26" id="KW-0863">Zinc-finger</keyword>
<dbReference type="GO" id="GO:0005634">
    <property type="term" value="C:nucleus"/>
    <property type="evidence" value="ECO:0007669"/>
    <property type="project" value="UniProtKB-SubCell"/>
</dbReference>
<keyword evidence="10 26" id="KW-0479">Metal-binding</keyword>
<dbReference type="SUPFAM" id="SSF57850">
    <property type="entry name" value="RING/U-box"/>
    <property type="match status" value="1"/>
</dbReference>
<evidence type="ECO:0000313" key="31">
    <source>
        <dbReference type="EMBL" id="TRY74590.1"/>
    </source>
</evidence>
<comment type="catalytic activity">
    <reaction evidence="1">
        <text>S-ubiquitinyl-[E2 ubiquitin-conjugating enzyme]-L-cysteine + [acceptor protein]-L-lysine = [E2 ubiquitin-conjugating enzyme]-L-cysteine + N(6)-ubiquitinyl-[acceptor protein]-L-lysine.</text>
        <dbReference type="EC" id="2.3.2.27"/>
    </reaction>
</comment>
<comment type="subunit">
    <text evidence="19">Interacts with CNOT1 via its C-terminus but does not stably associate with the CCR4-NOT complex. Interacts (via RING domain) with UBE2D2. Interacts with ABCE1, PINK1 and PELO.</text>
</comment>
<keyword evidence="32" id="KW-1185">Reference proteome</keyword>
<dbReference type="Proteomes" id="UP000318571">
    <property type="component" value="Chromosome 2"/>
</dbReference>
<dbReference type="CDD" id="cd16618">
    <property type="entry name" value="mRING-HC-C4C4_CNOT4"/>
    <property type="match status" value="1"/>
</dbReference>
<dbReference type="PANTHER" id="PTHR12603">
    <property type="entry name" value="CCR4-NOT TRANSCRIPTION COMPLEX RELATED"/>
    <property type="match status" value="1"/>
</dbReference>
<evidence type="ECO:0000256" key="11">
    <source>
        <dbReference type="ARBA" id="ARBA00022771"/>
    </source>
</evidence>
<evidence type="ECO:0000256" key="21">
    <source>
        <dbReference type="ARBA" id="ARBA00075062"/>
    </source>
</evidence>
<feature type="region of interest" description="Disordered" evidence="27">
    <location>
        <begin position="249"/>
        <end position="385"/>
    </location>
</feature>
<dbReference type="FunFam" id="3.30.40.10:FF:000006">
    <property type="entry name" value="CCR4-NOT transcription complex subunit 4"/>
    <property type="match status" value="1"/>
</dbReference>
<dbReference type="Pfam" id="PF00076">
    <property type="entry name" value="RRM_1"/>
    <property type="match status" value="1"/>
</dbReference>
<organism evidence="31 32">
    <name type="scientific">Tigriopus californicus</name>
    <name type="common">Marine copepod</name>
    <dbReference type="NCBI Taxonomy" id="6832"/>
    <lineage>
        <taxon>Eukaryota</taxon>
        <taxon>Metazoa</taxon>
        <taxon>Ecdysozoa</taxon>
        <taxon>Arthropoda</taxon>
        <taxon>Crustacea</taxon>
        <taxon>Multicrustacea</taxon>
        <taxon>Hexanauplia</taxon>
        <taxon>Copepoda</taxon>
        <taxon>Harpacticoida</taxon>
        <taxon>Harpacticidae</taxon>
        <taxon>Tigriopus</taxon>
    </lineage>
</organism>
<evidence type="ECO:0000256" key="4">
    <source>
        <dbReference type="ARBA" id="ARBA00004906"/>
    </source>
</evidence>
<name>A0A553PA85_TIGCA</name>
<dbReference type="FunFam" id="3.30.70.330:FF:000044">
    <property type="entry name" value="Putative ccr4-not transcription complex subunit 4"/>
    <property type="match status" value="1"/>
</dbReference>
<keyword evidence="17" id="KW-0539">Nucleus</keyword>
<dbReference type="PROSITE" id="PS50103">
    <property type="entry name" value="ZF_C3H1"/>
    <property type="match status" value="1"/>
</dbReference>
<dbReference type="Gene3D" id="3.30.40.10">
    <property type="entry name" value="Zinc/RING finger domain, C3HC4 (zinc finger)"/>
    <property type="match status" value="1"/>
</dbReference>
<evidence type="ECO:0000259" key="29">
    <source>
        <dbReference type="PROSITE" id="PS50102"/>
    </source>
</evidence>
<feature type="zinc finger region" description="C3H1-type" evidence="26">
    <location>
        <begin position="196"/>
        <end position="223"/>
    </location>
</feature>
<dbReference type="InterPro" id="IPR001841">
    <property type="entry name" value="Znf_RING"/>
</dbReference>
<dbReference type="GO" id="GO:0061630">
    <property type="term" value="F:ubiquitin protein ligase activity"/>
    <property type="evidence" value="ECO:0007669"/>
    <property type="project" value="UniProtKB-EC"/>
</dbReference>
<keyword evidence="14" id="KW-0832">Ubl conjugation</keyword>
<keyword evidence="15 25" id="KW-0694">RNA-binding</keyword>
<dbReference type="GO" id="GO:0030014">
    <property type="term" value="C:CCR4-NOT complex"/>
    <property type="evidence" value="ECO:0007669"/>
    <property type="project" value="InterPro"/>
</dbReference>
<feature type="compositionally biased region" description="Pro residues" evidence="27">
    <location>
        <begin position="508"/>
        <end position="518"/>
    </location>
</feature>
<dbReference type="EMBL" id="VCGU01000005">
    <property type="protein sequence ID" value="TRY74590.1"/>
    <property type="molecule type" value="Genomic_DNA"/>
</dbReference>
<evidence type="ECO:0000256" key="22">
    <source>
        <dbReference type="ARBA" id="ARBA00077837"/>
    </source>
</evidence>
<feature type="region of interest" description="Disordered" evidence="27">
    <location>
        <begin position="406"/>
        <end position="479"/>
    </location>
</feature>
<keyword evidence="6" id="KW-0488">Methylation</keyword>
<dbReference type="InterPro" id="IPR035979">
    <property type="entry name" value="RBD_domain_sf"/>
</dbReference>
<dbReference type="InterPro" id="IPR000504">
    <property type="entry name" value="RRM_dom"/>
</dbReference>
<dbReference type="Gene3D" id="3.30.70.330">
    <property type="match status" value="1"/>
</dbReference>
<comment type="function">
    <text evidence="18">Has E3 ubiquitin ligase activity, promoting ubiquitination and degradation of target proteins. Involved in activation of the JAK/STAT pathway. Catalyzes ubiquitination of methylated RBM15. Plays a role in quality control of translation of mitochondrial outer membrane-localized mRNA. As part of the PINK1-regulated signaling, upon mitochondria damage, ubiquitinates ABCE1 and thereby recruits autophagy receptors to the mitochondrial outer membrane to initiate mitophagy.</text>
</comment>
<evidence type="ECO:0000256" key="12">
    <source>
        <dbReference type="ARBA" id="ARBA00022786"/>
    </source>
</evidence>
<comment type="subcellular location">
    <subcellularLocation>
        <location evidence="3">Cytoplasm</location>
    </subcellularLocation>
    <subcellularLocation>
        <location evidence="2">Nucleus</location>
    </subcellularLocation>
</comment>
<evidence type="ECO:0000313" key="32">
    <source>
        <dbReference type="Proteomes" id="UP000318571"/>
    </source>
</evidence>
<dbReference type="GO" id="GO:0016567">
    <property type="term" value="P:protein ubiquitination"/>
    <property type="evidence" value="ECO:0007669"/>
    <property type="project" value="TreeGrafter"/>
</dbReference>
<evidence type="ECO:0000256" key="10">
    <source>
        <dbReference type="ARBA" id="ARBA00022723"/>
    </source>
</evidence>
<evidence type="ECO:0000259" key="28">
    <source>
        <dbReference type="PROSITE" id="PS50089"/>
    </source>
</evidence>
<evidence type="ECO:0000256" key="25">
    <source>
        <dbReference type="PROSITE-ProRule" id="PRU00176"/>
    </source>
</evidence>
<dbReference type="InterPro" id="IPR013083">
    <property type="entry name" value="Znf_RING/FYVE/PHD"/>
</dbReference>
<keyword evidence="8" id="KW-0597">Phosphoprotein</keyword>
<evidence type="ECO:0000256" key="15">
    <source>
        <dbReference type="ARBA" id="ARBA00022884"/>
    </source>
</evidence>
<dbReference type="InterPro" id="IPR000571">
    <property type="entry name" value="Znf_CCCH"/>
</dbReference>
<evidence type="ECO:0000256" key="1">
    <source>
        <dbReference type="ARBA" id="ARBA00000900"/>
    </source>
</evidence>
<keyword evidence="12" id="KW-0833">Ubl conjugation pathway</keyword>
<feature type="compositionally biased region" description="Low complexity" evidence="27">
    <location>
        <begin position="464"/>
        <end position="476"/>
    </location>
</feature>
<dbReference type="SUPFAM" id="SSF54928">
    <property type="entry name" value="RNA-binding domain, RBD"/>
    <property type="match status" value="1"/>
</dbReference>
<dbReference type="GO" id="GO:0008270">
    <property type="term" value="F:zinc ion binding"/>
    <property type="evidence" value="ECO:0007669"/>
    <property type="project" value="UniProtKB-KW"/>
</dbReference>
<dbReference type="AlphaFoldDB" id="A0A553PA85"/>
<gene>
    <name evidence="31" type="ORF">TCAL_01643</name>
</gene>
<proteinExistence type="predicted"/>
<dbReference type="InterPro" id="IPR003954">
    <property type="entry name" value="RRM_euk-type"/>
</dbReference>
<dbReference type="InterPro" id="IPR039780">
    <property type="entry name" value="Mot2"/>
</dbReference>
<feature type="domain" description="RRM" evidence="29">
    <location>
        <begin position="113"/>
        <end position="199"/>
    </location>
</feature>
<dbReference type="CDD" id="cd12438">
    <property type="entry name" value="RRM_CNOT4"/>
    <property type="match status" value="1"/>
</dbReference>
<feature type="compositionally biased region" description="Polar residues" evidence="27">
    <location>
        <begin position="685"/>
        <end position="695"/>
    </location>
</feature>
<evidence type="ECO:0000256" key="6">
    <source>
        <dbReference type="ARBA" id="ARBA00022481"/>
    </source>
</evidence>
<dbReference type="InterPro" id="IPR012677">
    <property type="entry name" value="Nucleotide-bd_a/b_plait_sf"/>
</dbReference>
<dbReference type="Pfam" id="PF14570">
    <property type="entry name" value="zf-RING_4"/>
    <property type="match status" value="1"/>
</dbReference>
<sequence length="730" mass="78390">MSVLYAASDEETPDCPLCMEMFELDDLNFYPCACGYQICRFCWNKILTEAEGGQGRCPACRSPYSENPVDFKPLSTEEVAKIKAEKRQKDQARKQRVSENRKHLANVRVVQKNLVFVVGLAPRLADPEVLKKPEYFGKFGKIHKVVINHSTSYAGNQNQGPSASAYVTYYKSEDALRAIQAVNNIFIEGRTLKASLGTTKYCSHFMKNQACPKHDCMYLHELGDDAASFTKEQMQQGKHTEYERSLHDEMDGWPNLGRDSARIPPHSPIPSENRSKAMSPRNEESNGKEDPVSTSESPPNDEVRADPLGSAPSHRSTDEIIRQMRMSGEPSAQSETSNRSDMNRGSGGQHPPLHTPFIGGGGGANNLATRTKAPPPGFSLNNLSSNTSVPGLNRFNGRGNFDPFGGGGGLGNLGSQSFPNMHPDLDVGNSMDGVPMGLSSRLHPAMSNLHLGSGGGGGGGGGSSSNSSRGGQNSSSWQNKDWQDGFRALLPNVNVSFGPSNSFMDGGPPHPRAPPLPGFPQRNNSNSSNSLGNAAAVAAAAGMSMPNREDNHMGMVRQRSVGAPHHPSMAARQHSWHPHPPSSADWTALDPAIVTGQLAQKGMPNIRPESPHNWIKANLEQLTSEPNFSSLFGGRDSFESNGMPLVSGYSGLSLSGGSGNGLGSSDSRISPSMMRHPNHPASLAQWGNSGSSVTPTPAPPGFSTTLTSKHNFRGASRHDNNISNMDSKKS</sequence>
<evidence type="ECO:0000256" key="7">
    <source>
        <dbReference type="ARBA" id="ARBA00022490"/>
    </source>
</evidence>
<evidence type="ECO:0000256" key="3">
    <source>
        <dbReference type="ARBA" id="ARBA00004496"/>
    </source>
</evidence>
<comment type="caution">
    <text evidence="31">The sequence shown here is derived from an EMBL/GenBank/DDBJ whole genome shotgun (WGS) entry which is preliminary data.</text>
</comment>
<reference evidence="31 32" key="1">
    <citation type="journal article" date="2018" name="Nat. Ecol. Evol.">
        <title>Genomic signatures of mitonuclear coevolution across populations of Tigriopus californicus.</title>
        <authorList>
            <person name="Barreto F.S."/>
            <person name="Watson E.T."/>
            <person name="Lima T.G."/>
            <person name="Willett C.S."/>
            <person name="Edmands S."/>
            <person name="Li W."/>
            <person name="Burton R.S."/>
        </authorList>
    </citation>
    <scope>NUCLEOTIDE SEQUENCE [LARGE SCALE GENOMIC DNA]</scope>
    <source>
        <strain evidence="31 32">San Diego</strain>
    </source>
</reference>
<evidence type="ECO:0000256" key="14">
    <source>
        <dbReference type="ARBA" id="ARBA00022843"/>
    </source>
</evidence>
<feature type="domain" description="RING-type" evidence="28">
    <location>
        <begin position="15"/>
        <end position="61"/>
    </location>
</feature>
<keyword evidence="7" id="KW-0963">Cytoplasm</keyword>
<dbReference type="PROSITE" id="PS50102">
    <property type="entry name" value="RRM"/>
    <property type="match status" value="1"/>
</dbReference>
<dbReference type="GO" id="GO:0005829">
    <property type="term" value="C:cytosol"/>
    <property type="evidence" value="ECO:0007669"/>
    <property type="project" value="UniProtKB-ARBA"/>
</dbReference>
<comment type="pathway">
    <text evidence="4">Protein modification; protein ubiquitination.</text>
</comment>
<dbReference type="EC" id="2.3.2.27" evidence="5"/>
<protein>
    <recommendedName>
        <fullName evidence="20">CCR4-NOT transcription complex subunit 4</fullName>
        <ecNumber evidence="5">2.3.2.27</ecNumber>
    </recommendedName>
    <alternativeName>
        <fullName evidence="23">CCR4-associated factor 4</fullName>
    </alternativeName>
    <alternativeName>
        <fullName evidence="24">E3 ubiquitin-protein ligase CNOT4</fullName>
    </alternativeName>
    <alternativeName>
        <fullName evidence="21">Potential transcriptional repressor NOT4Hp</fullName>
    </alternativeName>
    <alternativeName>
        <fullName evidence="22">RING-type E3 ubiquitin transferase CNOT4</fullName>
    </alternativeName>
</protein>
<evidence type="ECO:0000256" key="2">
    <source>
        <dbReference type="ARBA" id="ARBA00004123"/>
    </source>
</evidence>
<evidence type="ECO:0000256" key="16">
    <source>
        <dbReference type="ARBA" id="ARBA00023054"/>
    </source>
</evidence>
<feature type="domain" description="C3H1-type" evidence="30">
    <location>
        <begin position="196"/>
        <end position="223"/>
    </location>
</feature>
<evidence type="ECO:0000256" key="8">
    <source>
        <dbReference type="ARBA" id="ARBA00022553"/>
    </source>
</evidence>
<dbReference type="PROSITE" id="PS50089">
    <property type="entry name" value="ZF_RING_2"/>
    <property type="match status" value="1"/>
</dbReference>
<accession>A0A553PA85</accession>
<evidence type="ECO:0000259" key="30">
    <source>
        <dbReference type="PROSITE" id="PS50103"/>
    </source>
</evidence>
<evidence type="ECO:0000256" key="24">
    <source>
        <dbReference type="ARBA" id="ARBA00083942"/>
    </source>
</evidence>
<keyword evidence="13 26" id="KW-0862">Zinc</keyword>
<evidence type="ECO:0000256" key="26">
    <source>
        <dbReference type="PROSITE-ProRule" id="PRU00723"/>
    </source>
</evidence>
<evidence type="ECO:0000256" key="13">
    <source>
        <dbReference type="ARBA" id="ARBA00022833"/>
    </source>
</evidence>
<evidence type="ECO:0000256" key="9">
    <source>
        <dbReference type="ARBA" id="ARBA00022679"/>
    </source>
</evidence>
<evidence type="ECO:0000256" key="5">
    <source>
        <dbReference type="ARBA" id="ARBA00012483"/>
    </source>
</evidence>
<feature type="compositionally biased region" description="Low complexity" evidence="27">
    <location>
        <begin position="519"/>
        <end position="530"/>
    </location>
</feature>
<dbReference type="PANTHER" id="PTHR12603:SF0">
    <property type="entry name" value="CCR4-NOT TRANSCRIPTION COMPLEX SUBUNIT 4"/>
    <property type="match status" value="1"/>
</dbReference>
<evidence type="ECO:0000256" key="18">
    <source>
        <dbReference type="ARBA" id="ARBA00057081"/>
    </source>
</evidence>
<feature type="compositionally biased region" description="Polar residues" evidence="27">
    <location>
        <begin position="330"/>
        <end position="340"/>
    </location>
</feature>
<feature type="region of interest" description="Disordered" evidence="27">
    <location>
        <begin position="657"/>
        <end position="730"/>
    </location>
</feature>
<dbReference type="GO" id="GO:0003723">
    <property type="term" value="F:RNA binding"/>
    <property type="evidence" value="ECO:0007669"/>
    <property type="project" value="UniProtKB-UniRule"/>
</dbReference>
<evidence type="ECO:0000256" key="20">
    <source>
        <dbReference type="ARBA" id="ARBA00071435"/>
    </source>
</evidence>
<evidence type="ECO:0000256" key="17">
    <source>
        <dbReference type="ARBA" id="ARBA00023242"/>
    </source>
</evidence>
<evidence type="ECO:0000256" key="23">
    <source>
        <dbReference type="ARBA" id="ARBA00083547"/>
    </source>
</evidence>
<evidence type="ECO:0000256" key="19">
    <source>
        <dbReference type="ARBA" id="ARBA00062432"/>
    </source>
</evidence>
<feature type="compositionally biased region" description="Basic and acidic residues" evidence="27">
    <location>
        <begin position="716"/>
        <end position="730"/>
    </location>
</feature>
<dbReference type="InterPro" id="IPR039515">
    <property type="entry name" value="NOT4_mRING-HC-C4C4"/>
</dbReference>
<feature type="region of interest" description="Disordered" evidence="27">
    <location>
        <begin position="561"/>
        <end position="583"/>
    </location>
</feature>
<dbReference type="SMART" id="SM00361">
    <property type="entry name" value="RRM_1"/>
    <property type="match status" value="1"/>
</dbReference>
<dbReference type="InterPro" id="IPR034261">
    <property type="entry name" value="CNOT4_RRM"/>
</dbReference>
<keyword evidence="9" id="KW-0808">Transferase</keyword>
<feature type="compositionally biased region" description="Gly residues" evidence="27">
    <location>
        <begin position="452"/>
        <end position="463"/>
    </location>
</feature>
<feature type="compositionally biased region" description="Basic and acidic residues" evidence="27">
    <location>
        <begin position="281"/>
        <end position="291"/>
    </location>
</feature>
<evidence type="ECO:0000256" key="27">
    <source>
        <dbReference type="SAM" id="MobiDB-lite"/>
    </source>
</evidence>
<feature type="region of interest" description="Disordered" evidence="27">
    <location>
        <begin position="499"/>
        <end position="530"/>
    </location>
</feature>